<gene>
    <name evidence="2" type="ORF">BSTOLATCC_MIC1620</name>
</gene>
<evidence type="ECO:0000313" key="3">
    <source>
        <dbReference type="Proteomes" id="UP001162131"/>
    </source>
</evidence>
<feature type="region of interest" description="Disordered" evidence="1">
    <location>
        <begin position="52"/>
        <end position="73"/>
    </location>
</feature>
<protein>
    <submittedName>
        <fullName evidence="2">Uncharacterized protein</fullName>
    </submittedName>
</protein>
<dbReference type="EMBL" id="CAJZBQ010000002">
    <property type="protein sequence ID" value="CAG9310194.1"/>
    <property type="molecule type" value="Genomic_DNA"/>
</dbReference>
<sequence>MSASDDRPIGHFTSMKPGVTLWVTYFPFLLKVGQKFFWGFLYGQHFLPHPKASNDAAKSEDCPLNSEAESQGG</sequence>
<dbReference type="AlphaFoldDB" id="A0AAU9IEN8"/>
<keyword evidence="3" id="KW-1185">Reference proteome</keyword>
<comment type="caution">
    <text evidence="2">The sequence shown here is derived from an EMBL/GenBank/DDBJ whole genome shotgun (WGS) entry which is preliminary data.</text>
</comment>
<evidence type="ECO:0000256" key="1">
    <source>
        <dbReference type="SAM" id="MobiDB-lite"/>
    </source>
</evidence>
<name>A0AAU9IEN8_9CILI</name>
<evidence type="ECO:0000313" key="2">
    <source>
        <dbReference type="EMBL" id="CAG9310194.1"/>
    </source>
</evidence>
<dbReference type="Proteomes" id="UP001162131">
    <property type="component" value="Unassembled WGS sequence"/>
</dbReference>
<organism evidence="2 3">
    <name type="scientific">Blepharisma stoltei</name>
    <dbReference type="NCBI Taxonomy" id="1481888"/>
    <lineage>
        <taxon>Eukaryota</taxon>
        <taxon>Sar</taxon>
        <taxon>Alveolata</taxon>
        <taxon>Ciliophora</taxon>
        <taxon>Postciliodesmatophora</taxon>
        <taxon>Heterotrichea</taxon>
        <taxon>Heterotrichida</taxon>
        <taxon>Blepharismidae</taxon>
        <taxon>Blepharisma</taxon>
    </lineage>
</organism>
<accession>A0AAU9IEN8</accession>
<reference evidence="2" key="1">
    <citation type="submission" date="2021-09" db="EMBL/GenBank/DDBJ databases">
        <authorList>
            <consortium name="AG Swart"/>
            <person name="Singh M."/>
            <person name="Singh A."/>
            <person name="Seah K."/>
            <person name="Emmerich C."/>
        </authorList>
    </citation>
    <scope>NUCLEOTIDE SEQUENCE</scope>
    <source>
        <strain evidence="2">ATCC30299</strain>
    </source>
</reference>
<proteinExistence type="predicted"/>